<dbReference type="AlphaFoldDB" id="A0A2K3JRJ8"/>
<evidence type="ECO:0000313" key="2">
    <source>
        <dbReference type="EMBL" id="PNX56661.1"/>
    </source>
</evidence>
<reference evidence="2 3" key="2">
    <citation type="journal article" date="2017" name="Front. Plant Sci.">
        <title>Gene Classification and Mining of Molecular Markers Useful in Red Clover (Trifolium pratense) Breeding.</title>
        <authorList>
            <person name="Istvanek J."/>
            <person name="Dluhosova J."/>
            <person name="Dluhos P."/>
            <person name="Patkova L."/>
            <person name="Nedelnik J."/>
            <person name="Repkova J."/>
        </authorList>
    </citation>
    <scope>NUCLEOTIDE SEQUENCE [LARGE SCALE GENOMIC DNA]</scope>
    <source>
        <strain evidence="3">cv. Tatra</strain>
        <tissue evidence="2">Young leaves</tissue>
    </source>
</reference>
<comment type="caution">
    <text evidence="2">The sequence shown here is derived from an EMBL/GenBank/DDBJ whole genome shotgun (WGS) entry which is preliminary data.</text>
</comment>
<feature type="compositionally biased region" description="Low complexity" evidence="1">
    <location>
        <begin position="20"/>
        <end position="30"/>
    </location>
</feature>
<accession>A0A2K3JRJ8</accession>
<reference evidence="2 3" key="1">
    <citation type="journal article" date="2014" name="Am. J. Bot.">
        <title>Genome assembly and annotation for red clover (Trifolium pratense; Fabaceae).</title>
        <authorList>
            <person name="Istvanek J."/>
            <person name="Jaros M."/>
            <person name="Krenek A."/>
            <person name="Repkova J."/>
        </authorList>
    </citation>
    <scope>NUCLEOTIDE SEQUENCE [LARGE SCALE GENOMIC DNA]</scope>
    <source>
        <strain evidence="3">cv. Tatra</strain>
        <tissue evidence="2">Young leaves</tissue>
    </source>
</reference>
<organism evidence="2 3">
    <name type="scientific">Trifolium pratense</name>
    <name type="common">Red clover</name>
    <dbReference type="NCBI Taxonomy" id="57577"/>
    <lineage>
        <taxon>Eukaryota</taxon>
        <taxon>Viridiplantae</taxon>
        <taxon>Streptophyta</taxon>
        <taxon>Embryophyta</taxon>
        <taxon>Tracheophyta</taxon>
        <taxon>Spermatophyta</taxon>
        <taxon>Magnoliopsida</taxon>
        <taxon>eudicotyledons</taxon>
        <taxon>Gunneridae</taxon>
        <taxon>Pentapetalae</taxon>
        <taxon>rosids</taxon>
        <taxon>fabids</taxon>
        <taxon>Fabales</taxon>
        <taxon>Fabaceae</taxon>
        <taxon>Papilionoideae</taxon>
        <taxon>50 kb inversion clade</taxon>
        <taxon>NPAAA clade</taxon>
        <taxon>Hologalegina</taxon>
        <taxon>IRL clade</taxon>
        <taxon>Trifolieae</taxon>
        <taxon>Trifolium</taxon>
    </lineage>
</organism>
<sequence>MDKKVSKPRKEFIQVRDNRQNQPRQQPVNNETASGSEAQLDANEQNNDDVVNVNHISQSGNEDQELVNGNDRITQEVPEFVPDTPLNDELTDEEIEIIEHDFNAN</sequence>
<name>A0A2K3JRJ8_TRIPR</name>
<dbReference type="EMBL" id="ASHM01120451">
    <property type="protein sequence ID" value="PNX56661.1"/>
    <property type="molecule type" value="Genomic_DNA"/>
</dbReference>
<protein>
    <submittedName>
        <fullName evidence="2">Uncharacterized protein</fullName>
    </submittedName>
</protein>
<gene>
    <name evidence="2" type="ORF">L195_g058317</name>
</gene>
<feature type="compositionally biased region" description="Polar residues" evidence="1">
    <location>
        <begin position="31"/>
        <end position="45"/>
    </location>
</feature>
<feature type="non-terminal residue" evidence="2">
    <location>
        <position position="105"/>
    </location>
</feature>
<feature type="region of interest" description="Disordered" evidence="1">
    <location>
        <begin position="1"/>
        <end position="48"/>
    </location>
</feature>
<dbReference type="Proteomes" id="UP000236291">
    <property type="component" value="Unassembled WGS sequence"/>
</dbReference>
<evidence type="ECO:0000256" key="1">
    <source>
        <dbReference type="SAM" id="MobiDB-lite"/>
    </source>
</evidence>
<feature type="compositionally biased region" description="Basic and acidic residues" evidence="1">
    <location>
        <begin position="1"/>
        <end position="19"/>
    </location>
</feature>
<proteinExistence type="predicted"/>
<evidence type="ECO:0000313" key="3">
    <source>
        <dbReference type="Proteomes" id="UP000236291"/>
    </source>
</evidence>